<dbReference type="SUPFAM" id="SSF143985">
    <property type="entry name" value="L,D-transpeptidase pre-catalytic domain-like"/>
    <property type="match status" value="1"/>
</dbReference>
<evidence type="ECO:0000313" key="10">
    <source>
        <dbReference type="Proteomes" id="UP000191200"/>
    </source>
</evidence>
<dbReference type="UniPathway" id="UPA00219"/>
<feature type="transmembrane region" description="Helical" evidence="7">
    <location>
        <begin position="7"/>
        <end position="28"/>
    </location>
</feature>
<keyword evidence="10" id="KW-1185">Reference proteome</keyword>
<dbReference type="GO" id="GO:0008360">
    <property type="term" value="P:regulation of cell shape"/>
    <property type="evidence" value="ECO:0007669"/>
    <property type="project" value="UniProtKB-UniRule"/>
</dbReference>
<protein>
    <recommendedName>
        <fullName evidence="8">L,D-TPase catalytic domain-containing protein</fullName>
    </recommendedName>
</protein>
<evidence type="ECO:0000256" key="7">
    <source>
        <dbReference type="SAM" id="Phobius"/>
    </source>
</evidence>
<keyword evidence="3 6" id="KW-0133">Cell shape</keyword>
<dbReference type="PANTHER" id="PTHR30582:SF33">
    <property type="entry name" value="EXPORTED PROTEIN"/>
    <property type="match status" value="1"/>
</dbReference>
<name>A0A1J0A3B9_9ENTE</name>
<dbReference type="Proteomes" id="UP000191200">
    <property type="component" value="Chromosome"/>
</dbReference>
<dbReference type="SUPFAM" id="SSF141523">
    <property type="entry name" value="L,D-transpeptidase catalytic domain-like"/>
    <property type="match status" value="1"/>
</dbReference>
<keyword evidence="7" id="KW-0472">Membrane</keyword>
<dbReference type="EMBL" id="CP017267">
    <property type="protein sequence ID" value="APB30436.1"/>
    <property type="molecule type" value="Genomic_DNA"/>
</dbReference>
<gene>
    <name evidence="9" type="ORF">BHY08_00380</name>
</gene>
<dbReference type="KEGG" id="vte:BHY08_00380"/>
<feature type="active site" description="Proton donor/acceptor" evidence="6">
    <location>
        <position position="410"/>
    </location>
</feature>
<evidence type="ECO:0000256" key="2">
    <source>
        <dbReference type="ARBA" id="ARBA00022679"/>
    </source>
</evidence>
<dbReference type="RefSeq" id="WP_071456000.1">
    <property type="nucleotide sequence ID" value="NZ_CABJEN010000008.1"/>
</dbReference>
<dbReference type="STRING" id="519472.BHY08_00380"/>
<keyword evidence="2" id="KW-0808">Transferase</keyword>
<keyword evidence="7" id="KW-1133">Transmembrane helix</keyword>
<dbReference type="GO" id="GO:0071555">
    <property type="term" value="P:cell wall organization"/>
    <property type="evidence" value="ECO:0007669"/>
    <property type="project" value="UniProtKB-UniRule"/>
</dbReference>
<dbReference type="InterPro" id="IPR038063">
    <property type="entry name" value="Transpep_catalytic_dom"/>
</dbReference>
<evidence type="ECO:0000313" key="9">
    <source>
        <dbReference type="EMBL" id="APB30436.1"/>
    </source>
</evidence>
<dbReference type="PANTHER" id="PTHR30582">
    <property type="entry name" value="L,D-TRANSPEPTIDASE"/>
    <property type="match status" value="1"/>
</dbReference>
<comment type="pathway">
    <text evidence="1 6">Cell wall biogenesis; peptidoglycan biosynthesis.</text>
</comment>
<dbReference type="InterPro" id="IPR005490">
    <property type="entry name" value="LD_TPept_cat_dom"/>
</dbReference>
<dbReference type="InterPro" id="IPR050979">
    <property type="entry name" value="LD-transpeptidase"/>
</dbReference>
<keyword evidence="7" id="KW-0812">Transmembrane</keyword>
<dbReference type="InterPro" id="IPR022029">
    <property type="entry name" value="YoaR-like_PG-bd"/>
</dbReference>
<proteinExistence type="predicted"/>
<evidence type="ECO:0000256" key="6">
    <source>
        <dbReference type="PROSITE-ProRule" id="PRU01373"/>
    </source>
</evidence>
<keyword evidence="5 6" id="KW-0961">Cell wall biogenesis/degradation</keyword>
<dbReference type="Gene3D" id="3.10.20.800">
    <property type="match status" value="1"/>
</dbReference>
<evidence type="ECO:0000256" key="4">
    <source>
        <dbReference type="ARBA" id="ARBA00022984"/>
    </source>
</evidence>
<feature type="active site" description="Nucleophile" evidence="6">
    <location>
        <position position="433"/>
    </location>
</feature>
<feature type="domain" description="L,D-TPase catalytic" evidence="8">
    <location>
        <begin position="337"/>
        <end position="457"/>
    </location>
</feature>
<dbReference type="PROSITE" id="PS52029">
    <property type="entry name" value="LD_TPASE"/>
    <property type="match status" value="1"/>
</dbReference>
<dbReference type="GO" id="GO:0016740">
    <property type="term" value="F:transferase activity"/>
    <property type="evidence" value="ECO:0007669"/>
    <property type="project" value="UniProtKB-KW"/>
</dbReference>
<dbReference type="GO" id="GO:0018104">
    <property type="term" value="P:peptidoglycan-protein cross-linking"/>
    <property type="evidence" value="ECO:0007669"/>
    <property type="project" value="TreeGrafter"/>
</dbReference>
<evidence type="ECO:0000259" key="8">
    <source>
        <dbReference type="PROSITE" id="PS52029"/>
    </source>
</evidence>
<sequence length="457" mass="51564">MKRKSWLLVPLVLVLIIVSIYSYFAIIYQNKFLPNTTVGQINISQLSKKEAIKKIKDNVHQDEFLVLDSGKTWKAIPKQQLGITFDVDKTVDNTIKKQNPWLWFMNYINKPKNVPIIMTDYNKDALAKEATELRTTLTEFNKKRTPTKNAMIEMKDGTFQITNEVAGNTIDIDKFISAFESHVKEGEGTIELETYVQKPTVLATDSKLKKELEDINKLTDVSATYLINGQEIAIPKETIASWLTTNEKGDVDLKKDLVKEYVTQLGQTYNTSTNPTKFNSTKRGEVTVPAGTYSWTIWTDNEVEQLTELILSGKGFTNRVPAYQGSTTPETPLISNTYIEVDLQAQHMWYYKDGKVALETPIISGKPSTPTPPGVFYVWNKKRNEILRGEDYASPVDYWMPIDWTGVGIHDSPWQNANAYGGTSYTTVGSHGCINTPPDVCAKLFNMIDVGVPVVVF</sequence>
<dbReference type="Pfam" id="PF03734">
    <property type="entry name" value="YkuD"/>
    <property type="match status" value="1"/>
</dbReference>
<evidence type="ECO:0000256" key="3">
    <source>
        <dbReference type="ARBA" id="ARBA00022960"/>
    </source>
</evidence>
<dbReference type="Pfam" id="PF12229">
    <property type="entry name" value="PG_binding_4"/>
    <property type="match status" value="2"/>
</dbReference>
<dbReference type="GO" id="GO:0005576">
    <property type="term" value="C:extracellular region"/>
    <property type="evidence" value="ECO:0007669"/>
    <property type="project" value="TreeGrafter"/>
</dbReference>
<dbReference type="CDD" id="cd16913">
    <property type="entry name" value="YkuD_like"/>
    <property type="match status" value="1"/>
</dbReference>
<reference evidence="9 10" key="1">
    <citation type="submission" date="2016-09" db="EMBL/GenBank/DDBJ databases">
        <title>Vagococcus teuberi sp. nov., isolated from the Malian artisanal sour milk fene.</title>
        <authorList>
            <person name="Wullschleger S."/>
            <person name="Seifert C."/>
            <person name="Baumgartner S."/>
            <person name="Lacroix C."/>
            <person name="Bonfoh B."/>
            <person name="Stevens M.J."/>
            <person name="Meile L."/>
        </authorList>
    </citation>
    <scope>NUCLEOTIDE SEQUENCE [LARGE SCALE GENOMIC DNA]</scope>
    <source>
        <strain evidence="9 10">DSM 21459</strain>
    </source>
</reference>
<dbReference type="InterPro" id="IPR038054">
    <property type="entry name" value="LD_TPept-like_central_sf"/>
</dbReference>
<accession>A0A1J0A3B9</accession>
<dbReference type="OrthoDB" id="3176960at2"/>
<dbReference type="GO" id="GO:0071972">
    <property type="term" value="F:peptidoglycan L,D-transpeptidase activity"/>
    <property type="evidence" value="ECO:0007669"/>
    <property type="project" value="TreeGrafter"/>
</dbReference>
<keyword evidence="4 6" id="KW-0573">Peptidoglycan synthesis</keyword>
<dbReference type="AlphaFoldDB" id="A0A1J0A3B9"/>
<evidence type="ECO:0000256" key="5">
    <source>
        <dbReference type="ARBA" id="ARBA00023316"/>
    </source>
</evidence>
<evidence type="ECO:0000256" key="1">
    <source>
        <dbReference type="ARBA" id="ARBA00004752"/>
    </source>
</evidence>
<organism evidence="9 10">
    <name type="scientific">Vagococcus teuberi</name>
    <dbReference type="NCBI Taxonomy" id="519472"/>
    <lineage>
        <taxon>Bacteria</taxon>
        <taxon>Bacillati</taxon>
        <taxon>Bacillota</taxon>
        <taxon>Bacilli</taxon>
        <taxon>Lactobacillales</taxon>
        <taxon>Enterococcaceae</taxon>
        <taxon>Vagococcus</taxon>
    </lineage>
</organism>
<dbReference type="Gene3D" id="2.40.440.10">
    <property type="entry name" value="L,D-transpeptidase catalytic domain-like"/>
    <property type="match status" value="1"/>
</dbReference>